<evidence type="ECO:0000256" key="1">
    <source>
        <dbReference type="SAM" id="MobiDB-lite"/>
    </source>
</evidence>
<protein>
    <submittedName>
        <fullName evidence="3">E3 ubiquitin-protein ligase RNF220 middle domain-containing protein</fullName>
    </submittedName>
</protein>
<dbReference type="AlphaFoldDB" id="A0A0M3I5F1"/>
<keyword evidence="2" id="KW-1185">Reference proteome</keyword>
<dbReference type="Proteomes" id="UP000036681">
    <property type="component" value="Unplaced"/>
</dbReference>
<organism evidence="2 3">
    <name type="scientific">Ascaris lumbricoides</name>
    <name type="common">Giant roundworm</name>
    <dbReference type="NCBI Taxonomy" id="6252"/>
    <lineage>
        <taxon>Eukaryota</taxon>
        <taxon>Metazoa</taxon>
        <taxon>Ecdysozoa</taxon>
        <taxon>Nematoda</taxon>
        <taxon>Chromadorea</taxon>
        <taxon>Rhabditida</taxon>
        <taxon>Spirurina</taxon>
        <taxon>Ascaridomorpha</taxon>
        <taxon>Ascaridoidea</taxon>
        <taxon>Ascarididae</taxon>
        <taxon>Ascaris</taxon>
    </lineage>
</organism>
<reference evidence="3" key="1">
    <citation type="submission" date="2017-02" db="UniProtKB">
        <authorList>
            <consortium name="WormBaseParasite"/>
        </authorList>
    </citation>
    <scope>IDENTIFICATION</scope>
</reference>
<feature type="region of interest" description="Disordered" evidence="1">
    <location>
        <begin position="143"/>
        <end position="166"/>
    </location>
</feature>
<evidence type="ECO:0000313" key="2">
    <source>
        <dbReference type="Proteomes" id="UP000036681"/>
    </source>
</evidence>
<feature type="compositionally biased region" description="Polar residues" evidence="1">
    <location>
        <begin position="153"/>
        <end position="166"/>
    </location>
</feature>
<sequence length="184" mass="20742">MALLRAFQRQLEKKKCPACGIIIPNGKYPSHINRCFIDSDDDECMVIDRITPEEKKRRAIEQLICLDNSSNSENGNQNDKQSTTIIATNDLNSSTKSDTSVTESINVMETKRLTIEDEEIIEMKNYQLEVVENNPFKRIGGMKEGTNKWDDAPSTSGSMNTKASLSSRKRPAKVLLTVLHILIH</sequence>
<evidence type="ECO:0000313" key="3">
    <source>
        <dbReference type="WBParaSite" id="ALUE_0001216801-mRNA-1"/>
    </source>
</evidence>
<accession>A0A0M3I5F1</accession>
<dbReference type="WBParaSite" id="ALUE_0001216801-mRNA-1">
    <property type="protein sequence ID" value="ALUE_0001216801-mRNA-1"/>
    <property type="gene ID" value="ALUE_0001216801"/>
</dbReference>
<name>A0A0M3I5F1_ASCLU</name>
<proteinExistence type="predicted"/>